<dbReference type="EMBL" id="JBHMCF010000011">
    <property type="protein sequence ID" value="MFB9471099.1"/>
    <property type="molecule type" value="Genomic_DNA"/>
</dbReference>
<organism evidence="1 2">
    <name type="scientific">Nonomuraea salmonea</name>
    <dbReference type="NCBI Taxonomy" id="46181"/>
    <lineage>
        <taxon>Bacteria</taxon>
        <taxon>Bacillati</taxon>
        <taxon>Actinomycetota</taxon>
        <taxon>Actinomycetes</taxon>
        <taxon>Streptosporangiales</taxon>
        <taxon>Streptosporangiaceae</taxon>
        <taxon>Nonomuraea</taxon>
    </lineage>
</organism>
<name>A0ABV5NN05_9ACTN</name>
<protein>
    <recommendedName>
        <fullName evidence="3">Transcription elongation factor GreA/GreB C-terminal domain-containing protein</fullName>
    </recommendedName>
</protein>
<dbReference type="Proteomes" id="UP001589568">
    <property type="component" value="Unassembled WGS sequence"/>
</dbReference>
<accession>A0ABV5NN05</accession>
<comment type="caution">
    <text evidence="1">The sequence shown here is derived from an EMBL/GenBank/DDBJ whole genome shotgun (WGS) entry which is preliminary data.</text>
</comment>
<evidence type="ECO:0008006" key="3">
    <source>
        <dbReference type="Google" id="ProtNLM"/>
    </source>
</evidence>
<evidence type="ECO:0000313" key="2">
    <source>
        <dbReference type="Proteomes" id="UP001589568"/>
    </source>
</evidence>
<keyword evidence="2" id="KW-1185">Reference proteome</keyword>
<dbReference type="RefSeq" id="WP_364383355.1">
    <property type="nucleotide sequence ID" value="NZ_JBHMCF010000011.1"/>
</dbReference>
<evidence type="ECO:0000313" key="1">
    <source>
        <dbReference type="EMBL" id="MFB9471099.1"/>
    </source>
</evidence>
<gene>
    <name evidence="1" type="ORF">ACFFR3_16370</name>
</gene>
<sequence>MLAAELSLAVRDTTGKWRDLGLDSGANEYPDFFSQLRDPSDVVPLGVTETLVSEAEFRGGAATSVRFFEVWVGGAITSITCTTESTTTEQEISPLGACLVGVVGEGRATAHVRAQGKTLHIMPMSASTIE</sequence>
<reference evidence="1 2" key="1">
    <citation type="submission" date="2024-09" db="EMBL/GenBank/DDBJ databases">
        <authorList>
            <person name="Sun Q."/>
            <person name="Mori K."/>
        </authorList>
    </citation>
    <scope>NUCLEOTIDE SEQUENCE [LARGE SCALE GENOMIC DNA]</scope>
    <source>
        <strain evidence="1 2">JCM 3324</strain>
    </source>
</reference>
<proteinExistence type="predicted"/>